<feature type="domain" description="ThuA-like" evidence="2">
    <location>
        <begin position="36"/>
        <end position="250"/>
    </location>
</feature>
<feature type="signal peptide" evidence="1">
    <location>
        <begin position="1"/>
        <end position="24"/>
    </location>
</feature>
<accession>A0ABS5J1C3</accession>
<dbReference type="Proteomes" id="UP000676386">
    <property type="component" value="Unassembled WGS sequence"/>
</dbReference>
<dbReference type="PANTHER" id="PTHR40469:SF2">
    <property type="entry name" value="GALACTOSE-BINDING DOMAIN-LIKE SUPERFAMILY PROTEIN"/>
    <property type="match status" value="1"/>
</dbReference>
<evidence type="ECO:0000256" key="1">
    <source>
        <dbReference type="SAM" id="SignalP"/>
    </source>
</evidence>
<evidence type="ECO:0000259" key="2">
    <source>
        <dbReference type="Pfam" id="PF06283"/>
    </source>
</evidence>
<dbReference type="InterPro" id="IPR029062">
    <property type="entry name" value="Class_I_gatase-like"/>
</dbReference>
<dbReference type="Pfam" id="PF06283">
    <property type="entry name" value="ThuA"/>
    <property type="match status" value="1"/>
</dbReference>
<reference evidence="3 4" key="1">
    <citation type="submission" date="2021-04" db="EMBL/GenBank/DDBJ databases">
        <title>Chitinophaga sp. nov., isolated from the rhizosphere soil.</title>
        <authorList>
            <person name="He S."/>
        </authorList>
    </citation>
    <scope>NUCLEOTIDE SEQUENCE [LARGE SCALE GENOMIC DNA]</scope>
    <source>
        <strain evidence="3 4">2R12</strain>
    </source>
</reference>
<dbReference type="SUPFAM" id="SSF52317">
    <property type="entry name" value="Class I glutamine amidotransferase-like"/>
    <property type="match status" value="1"/>
</dbReference>
<dbReference type="Gene3D" id="3.40.50.880">
    <property type="match status" value="1"/>
</dbReference>
<dbReference type="PANTHER" id="PTHR40469">
    <property type="entry name" value="SECRETED GLYCOSYL HYDROLASE"/>
    <property type="match status" value="1"/>
</dbReference>
<dbReference type="RefSeq" id="WP_211974116.1">
    <property type="nucleotide sequence ID" value="NZ_CBFHAM010000024.1"/>
</dbReference>
<dbReference type="EMBL" id="JAGTXB010000007">
    <property type="protein sequence ID" value="MBS0029021.1"/>
    <property type="molecule type" value="Genomic_DNA"/>
</dbReference>
<proteinExistence type="predicted"/>
<evidence type="ECO:0000313" key="4">
    <source>
        <dbReference type="Proteomes" id="UP000676386"/>
    </source>
</evidence>
<feature type="chain" id="PRO_5046111087" evidence="1">
    <location>
        <begin position="25"/>
        <end position="277"/>
    </location>
</feature>
<gene>
    <name evidence="3" type="ORF">KE626_16995</name>
</gene>
<evidence type="ECO:0000313" key="3">
    <source>
        <dbReference type="EMBL" id="MBS0029021.1"/>
    </source>
</evidence>
<keyword evidence="4" id="KW-1185">Reference proteome</keyword>
<keyword evidence="1" id="KW-0732">Signal</keyword>
<organism evidence="3 4">
    <name type="scientific">Chitinophaga hostae</name>
    <dbReference type="NCBI Taxonomy" id="2831022"/>
    <lineage>
        <taxon>Bacteria</taxon>
        <taxon>Pseudomonadati</taxon>
        <taxon>Bacteroidota</taxon>
        <taxon>Chitinophagia</taxon>
        <taxon>Chitinophagales</taxon>
        <taxon>Chitinophagaceae</taxon>
        <taxon>Chitinophaga</taxon>
    </lineage>
</organism>
<protein>
    <submittedName>
        <fullName evidence="3">ThuA domain-containing protein</fullName>
    </submittedName>
</protein>
<name>A0ABS5J1C3_9BACT</name>
<dbReference type="InterPro" id="IPR029010">
    <property type="entry name" value="ThuA-like"/>
</dbReference>
<sequence>MKLRFHKSILLLILSMCGSVFTRAQDIPPKFRVIAFYTAKNDQAHISFVHEANKWFPKMGAQYHFSYDSTSNWQNLNAGFLSKYQVVIFLDTRPDDPAQRKAFQAYMEHGGGWMGFHFSAFALTPSDFPQNWDWYHNTFLGSGSYGSNTWRPTSAVLRVENHQHAATKQLPDTFSAAPNEWYRWSNDLRKNPDINILLSIDSSSFPLGTGPKAYEIWHSGYYPVVWTNKKFRMIYLNMGHNDIDYEHHTNKELSSTFANEAQNKLILDALQWLGTGK</sequence>
<comment type="caution">
    <text evidence="3">The sequence shown here is derived from an EMBL/GenBank/DDBJ whole genome shotgun (WGS) entry which is preliminary data.</text>
</comment>